<evidence type="ECO:0000256" key="3">
    <source>
        <dbReference type="ARBA" id="ARBA00022729"/>
    </source>
</evidence>
<dbReference type="SUPFAM" id="SSF53850">
    <property type="entry name" value="Periplasmic binding protein-like II"/>
    <property type="match status" value="1"/>
</dbReference>
<evidence type="ECO:0000259" key="6">
    <source>
        <dbReference type="Pfam" id="PF00496"/>
    </source>
</evidence>
<evidence type="ECO:0000256" key="1">
    <source>
        <dbReference type="ARBA" id="ARBA00005695"/>
    </source>
</evidence>
<feature type="signal peptide" evidence="5">
    <location>
        <begin position="1"/>
        <end position="27"/>
    </location>
</feature>
<dbReference type="Proteomes" id="UP001250214">
    <property type="component" value="Unassembled WGS sequence"/>
</dbReference>
<keyword evidence="8" id="KW-1185">Reference proteome</keyword>
<feature type="chain" id="PRO_5047297491" evidence="5">
    <location>
        <begin position="28"/>
        <end position="569"/>
    </location>
</feature>
<evidence type="ECO:0000256" key="2">
    <source>
        <dbReference type="ARBA" id="ARBA00022448"/>
    </source>
</evidence>
<gene>
    <name evidence="7" type="ORF">RIF23_09830</name>
</gene>
<dbReference type="Gene3D" id="3.40.190.10">
    <property type="entry name" value="Periplasmic binding protein-like II"/>
    <property type="match status" value="1"/>
</dbReference>
<dbReference type="PANTHER" id="PTHR30290">
    <property type="entry name" value="PERIPLASMIC BINDING COMPONENT OF ABC TRANSPORTER"/>
    <property type="match status" value="1"/>
</dbReference>
<protein>
    <submittedName>
        <fullName evidence="7">ABC transporter substrate-binding protein</fullName>
    </submittedName>
</protein>
<dbReference type="EMBL" id="JAVLVT010000004">
    <property type="protein sequence ID" value="MDS1270596.1"/>
    <property type="molecule type" value="Genomic_DNA"/>
</dbReference>
<dbReference type="InterPro" id="IPR039424">
    <property type="entry name" value="SBP_5"/>
</dbReference>
<dbReference type="PIRSF" id="PIRSF002741">
    <property type="entry name" value="MppA"/>
    <property type="match status" value="1"/>
</dbReference>
<dbReference type="PANTHER" id="PTHR30290:SF9">
    <property type="entry name" value="OLIGOPEPTIDE-BINDING PROTEIN APPA"/>
    <property type="match status" value="1"/>
</dbReference>
<keyword evidence="2" id="KW-0813">Transport</keyword>
<evidence type="ECO:0000313" key="8">
    <source>
        <dbReference type="Proteomes" id="UP001250214"/>
    </source>
</evidence>
<dbReference type="Pfam" id="PF00496">
    <property type="entry name" value="SBP_bac_5"/>
    <property type="match status" value="1"/>
</dbReference>
<accession>A0ABU2H5L1</accession>
<comment type="caution">
    <text evidence="7">The sequence shown here is derived from an EMBL/GenBank/DDBJ whole genome shotgun (WGS) entry which is preliminary data.</text>
</comment>
<evidence type="ECO:0000256" key="4">
    <source>
        <dbReference type="SAM" id="MobiDB-lite"/>
    </source>
</evidence>
<keyword evidence="3 5" id="KW-0732">Signal</keyword>
<dbReference type="InterPro" id="IPR000914">
    <property type="entry name" value="SBP_5_dom"/>
</dbReference>
<proteinExistence type="inferred from homology"/>
<dbReference type="Gene3D" id="3.90.76.10">
    <property type="entry name" value="Dipeptide-binding Protein, Domain 1"/>
    <property type="match status" value="1"/>
</dbReference>
<dbReference type="Gene3D" id="3.10.105.10">
    <property type="entry name" value="Dipeptide-binding Protein, Domain 3"/>
    <property type="match status" value="1"/>
</dbReference>
<dbReference type="PROSITE" id="PS51257">
    <property type="entry name" value="PROKAR_LIPOPROTEIN"/>
    <property type="match status" value="1"/>
</dbReference>
<name>A0ABU2H5L1_9ACTN</name>
<feature type="region of interest" description="Disordered" evidence="4">
    <location>
        <begin position="546"/>
        <end position="569"/>
    </location>
</feature>
<feature type="domain" description="Solute-binding protein family 5" evidence="6">
    <location>
        <begin position="85"/>
        <end position="489"/>
    </location>
</feature>
<dbReference type="RefSeq" id="WP_310912152.1">
    <property type="nucleotide sequence ID" value="NZ_JAVLVT010000004.1"/>
</dbReference>
<sequence>MMRKHRRPLLVLTAVASALALVATGCASEREDGAAEERNESEPFIFAGAGDMRSLDPILASDGETFRVARQAYETLLRHEPGGTEIVPGLAHDWEQSDDGTEWTFFLEEDVTFHDGEEFNADAVCANFERWYNFEGIYQSQSVSYYWTTLFGGFADNDEDLDLPDPNFAGCTPEDEHTVTIEVEEYSPDYPGAFSMIALGMMSPAAIEEMEGEDIEGDPDDPAYPEYSQEVGTVAGTGPYEFVDWDHDAREVEMQRFDDYWDEDRAAQIQTIIFQTIEDENARMQALQSGDIHGYDLVAPADVQNLQDEGFEVPERGVFNILYLAFVQDDAGFEEREDAAEALSDPDVRRALAHAVDRQNIVDSLLPEGGEVATQFMPDTLDGWSDDVPTYDHDPELAEELLADAGYEDLTLDFCYPTEVTRPYMPSPQDIFEFITHDLEEVGIEVEPDSYEWTQYIPHTESGGCSLYLLGWTGDFNEAYNFLGTWFADYRPAWGHDSDAIFDTLDEAAAEPNAEDRVALYEEANEVIMEELPGLPISSSPPSIAFAPDIDPPTVSPLTQEEFAETSFE</sequence>
<dbReference type="InterPro" id="IPR030678">
    <property type="entry name" value="Peptide/Ni-bd"/>
</dbReference>
<comment type="similarity">
    <text evidence="1">Belongs to the bacterial solute-binding protein 5 family.</text>
</comment>
<dbReference type="CDD" id="cd08493">
    <property type="entry name" value="PBP2_DppA_like"/>
    <property type="match status" value="1"/>
</dbReference>
<organism evidence="7 8">
    <name type="scientific">Lipingzhangella rawalii</name>
    <dbReference type="NCBI Taxonomy" id="2055835"/>
    <lineage>
        <taxon>Bacteria</taxon>
        <taxon>Bacillati</taxon>
        <taxon>Actinomycetota</taxon>
        <taxon>Actinomycetes</taxon>
        <taxon>Streptosporangiales</taxon>
        <taxon>Nocardiopsidaceae</taxon>
        <taxon>Lipingzhangella</taxon>
    </lineage>
</organism>
<evidence type="ECO:0000256" key="5">
    <source>
        <dbReference type="SAM" id="SignalP"/>
    </source>
</evidence>
<reference evidence="8" key="1">
    <citation type="submission" date="2023-07" db="EMBL/GenBank/DDBJ databases">
        <title>Novel species in the genus Lipingzhangella isolated from Sambhar Salt Lake.</title>
        <authorList>
            <person name="Jiya N."/>
            <person name="Kajale S."/>
            <person name="Sharma A."/>
        </authorList>
    </citation>
    <scope>NUCLEOTIDE SEQUENCE [LARGE SCALE GENOMIC DNA]</scope>
    <source>
        <strain evidence="8">LS1_29</strain>
    </source>
</reference>
<evidence type="ECO:0000313" key="7">
    <source>
        <dbReference type="EMBL" id="MDS1270596.1"/>
    </source>
</evidence>